<feature type="transmembrane region" description="Helical" evidence="2">
    <location>
        <begin position="79"/>
        <end position="97"/>
    </location>
</feature>
<keyword evidence="6" id="KW-1185">Reference proteome</keyword>
<feature type="compositionally biased region" description="Polar residues" evidence="1">
    <location>
        <begin position="36"/>
        <end position="46"/>
    </location>
</feature>
<gene>
    <name evidence="3" type="ordered locus">Selsp_0939</name>
    <name evidence="4" type="ORF">SELSPUOL_00279</name>
</gene>
<feature type="compositionally biased region" description="Basic and acidic residues" evidence="1">
    <location>
        <begin position="1"/>
        <end position="27"/>
    </location>
</feature>
<feature type="region of interest" description="Disordered" evidence="1">
    <location>
        <begin position="1"/>
        <end position="70"/>
    </location>
</feature>
<evidence type="ECO:0000256" key="2">
    <source>
        <dbReference type="SAM" id="Phobius"/>
    </source>
</evidence>
<keyword evidence="2" id="KW-1133">Transmembrane helix</keyword>
<dbReference type="OrthoDB" id="1664726at2"/>
<dbReference type="RefSeq" id="WP_006190976.1">
    <property type="nucleotide sequence ID" value="NC_015437.1"/>
</dbReference>
<evidence type="ECO:0000256" key="1">
    <source>
        <dbReference type="SAM" id="MobiDB-lite"/>
    </source>
</evidence>
<dbReference type="HOGENOM" id="CLU_1007934_0_0_9"/>
<keyword evidence="2" id="KW-0812">Transmembrane</keyword>
<protein>
    <submittedName>
        <fullName evidence="4">Uncharacterized protein</fullName>
    </submittedName>
</protein>
<sequence>MRYDDLDRTSVLVRKEKNTSDGRKLDDTQELPPLSQDASPIFSRQGTVRELPPLTSKMEHQRVDAAESGNRRQSRFRKGLIFAACFAVALFCGFLLSDMFRNHEQALEDGRKEAQQVEMRQQELAAREDSLKKQRASIAEQKRALEEKELELERKAQRAAGRTERIEQEKDKGTVVGGWVDKVTGKEKERKEANEKNAAEIQQANLDIASVQQSIKDAQAVLDEVDKQLDNVNEMKDQADRLKTVAQDTYEKNQGTISQIFHYVNEGADMLRQILQ</sequence>
<feature type="region of interest" description="Disordered" evidence="1">
    <location>
        <begin position="111"/>
        <end position="135"/>
    </location>
</feature>
<dbReference type="KEGG" id="ssg:Selsp_0939"/>
<name>C9LS57_SELS3</name>
<organism evidence="4 5">
    <name type="scientific">Selenomonas sputigena (strain ATCC 35185 / DSM 20758 / CCUG 44933 / VPI D19B-28)</name>
    <dbReference type="NCBI Taxonomy" id="546271"/>
    <lineage>
        <taxon>Bacteria</taxon>
        <taxon>Bacillati</taxon>
        <taxon>Bacillota</taxon>
        <taxon>Negativicutes</taxon>
        <taxon>Selenomonadales</taxon>
        <taxon>Selenomonadaceae</taxon>
        <taxon>Selenomonas</taxon>
    </lineage>
</organism>
<keyword evidence="2" id="KW-0472">Membrane</keyword>
<dbReference type="AlphaFoldDB" id="C9LS57"/>
<evidence type="ECO:0000313" key="3">
    <source>
        <dbReference type="EMBL" id="AEB99903.1"/>
    </source>
</evidence>
<evidence type="ECO:0000313" key="6">
    <source>
        <dbReference type="Proteomes" id="UP000011124"/>
    </source>
</evidence>
<dbReference type="EMBL" id="ACKP02000007">
    <property type="protein sequence ID" value="EEX78336.1"/>
    <property type="molecule type" value="Genomic_DNA"/>
</dbReference>
<reference evidence="3 6" key="2">
    <citation type="submission" date="2011-04" db="EMBL/GenBank/DDBJ databases">
        <title>The complete genome of Selenomonas sputigena DSM 20758.</title>
        <authorList>
            <consortium name="US DOE Joint Genome Institute (JGI-PGF)"/>
            <person name="Lucas S."/>
            <person name="Copeland A."/>
            <person name="Lapidus A."/>
            <person name="Bruce D."/>
            <person name="Goodwin L."/>
            <person name="Pitluck S."/>
            <person name="Peters L."/>
            <person name="Kyrpides N."/>
            <person name="Mavromatis K."/>
            <person name="Ivanova N."/>
            <person name="Ovchinnikova G."/>
            <person name="Teshima H."/>
            <person name="Detter J.C."/>
            <person name="Tapia R."/>
            <person name="Han C."/>
            <person name="Land M."/>
            <person name="Hauser L."/>
            <person name="Markowitz V."/>
            <person name="Cheng J.-F."/>
            <person name="Hugenholtz P."/>
            <person name="Woyke T."/>
            <person name="Wu D."/>
            <person name="Gronow S."/>
            <person name="Wellnitz S."/>
            <person name="Schneider S."/>
            <person name="Klenk H.-P."/>
            <person name="Eisen J.A."/>
        </authorList>
    </citation>
    <scope>NUCLEOTIDE SEQUENCE [LARGE SCALE GENOMIC DNA]</scope>
    <source>
        <strain evidence="3">ATCC 35185</strain>
        <strain evidence="6">ATCC 35185 / DSM 20758 / VPI D19B-28</strain>
    </source>
</reference>
<dbReference type="Proteomes" id="UP000003505">
    <property type="component" value="Unassembled WGS sequence"/>
</dbReference>
<dbReference type="EMBL" id="CP002637">
    <property type="protein sequence ID" value="AEB99903.1"/>
    <property type="molecule type" value="Genomic_DNA"/>
</dbReference>
<evidence type="ECO:0000313" key="4">
    <source>
        <dbReference type="EMBL" id="EEX78336.1"/>
    </source>
</evidence>
<dbReference type="Proteomes" id="UP000011124">
    <property type="component" value="Chromosome"/>
</dbReference>
<proteinExistence type="predicted"/>
<reference evidence="4 5" key="1">
    <citation type="submission" date="2009-09" db="EMBL/GenBank/DDBJ databases">
        <authorList>
            <person name="Weinstock G."/>
            <person name="Sodergren E."/>
            <person name="Clifton S."/>
            <person name="Fulton L."/>
            <person name="Fulton B."/>
            <person name="Courtney L."/>
            <person name="Fronick C."/>
            <person name="Harrison M."/>
            <person name="Strong C."/>
            <person name="Farmer C."/>
            <person name="Delahaunty K."/>
            <person name="Markovic C."/>
            <person name="Hall O."/>
            <person name="Minx P."/>
            <person name="Tomlinson C."/>
            <person name="Mitreva M."/>
            <person name="Nelson J."/>
            <person name="Hou S."/>
            <person name="Wollam A."/>
            <person name="Pepin K.H."/>
            <person name="Johnson M."/>
            <person name="Bhonagiri V."/>
            <person name="Nash W.E."/>
            <person name="Warren W."/>
            <person name="Chinwalla A."/>
            <person name="Mardis E.R."/>
            <person name="Wilson R.K."/>
        </authorList>
    </citation>
    <scope>NUCLEOTIDE SEQUENCE [LARGE SCALE GENOMIC DNA]</scope>
    <source>
        <strain evidence="4">ATCC 35185</strain>
        <strain evidence="5">ATCC 35185 / DSM 20758 / VPI D19B-28</strain>
    </source>
</reference>
<dbReference type="STRING" id="546271.Selsp_0939"/>
<evidence type="ECO:0000313" key="5">
    <source>
        <dbReference type="Proteomes" id="UP000003505"/>
    </source>
</evidence>
<accession>C9LS57</accession>